<reference evidence="1" key="1">
    <citation type="submission" date="2020-03" db="EMBL/GenBank/DDBJ databases">
        <title>The deep terrestrial virosphere.</title>
        <authorList>
            <person name="Holmfeldt K."/>
            <person name="Nilsson E."/>
            <person name="Simone D."/>
            <person name="Lopez-Fernandez M."/>
            <person name="Wu X."/>
            <person name="de Brujin I."/>
            <person name="Lundin D."/>
            <person name="Andersson A."/>
            <person name="Bertilsson S."/>
            <person name="Dopson M."/>
        </authorList>
    </citation>
    <scope>NUCLEOTIDE SEQUENCE</scope>
    <source>
        <strain evidence="1">MM171B00501</strain>
    </source>
</reference>
<dbReference type="AlphaFoldDB" id="A0A6M3MD11"/>
<proteinExistence type="predicted"/>
<evidence type="ECO:0000313" key="1">
    <source>
        <dbReference type="EMBL" id="QJB04040.1"/>
    </source>
</evidence>
<accession>A0A6M3MD11</accession>
<dbReference type="EMBL" id="MT143870">
    <property type="protein sequence ID" value="QJB04040.1"/>
    <property type="molecule type" value="Genomic_DNA"/>
</dbReference>
<name>A0A6M3MD11_9ZZZZ</name>
<organism evidence="1">
    <name type="scientific">viral metagenome</name>
    <dbReference type="NCBI Taxonomy" id="1070528"/>
    <lineage>
        <taxon>unclassified sequences</taxon>
        <taxon>metagenomes</taxon>
        <taxon>organismal metagenomes</taxon>
    </lineage>
</organism>
<protein>
    <submittedName>
        <fullName evidence="1">Uncharacterized protein</fullName>
    </submittedName>
</protein>
<sequence>MQRLAGLNLTPRINAAGNDINPCTMPEATLYRETLTLAPLDLEELEIFKAQFGALLAAPSSDERKLQLDRLSAYVIALRTIKHELNGIKFRGLNPEDTELGFGFIRPQFTAAGGTAAAPTYKRNWQIAYAAIGTWYDWLYFNGPVAYIMGKDFGMVITHIKSLLTPIPCMAECRFEIGRTGVLIPFDVRMLRVGDTENGTSIVPIPTMILKPKASLYARTESDIVDTDEVALGGLVFGLGRVLKEETPSWLP</sequence>
<gene>
    <name evidence="1" type="ORF">MM171B00501_0001</name>
</gene>